<sequence length="168" mass="18647">MAREPPVSTVKPPDGSYQRRPEMLNKTHQESSSNSSYSSTNLPNTKAMHIAILERELDGMQEIISPERETLICKKLFKGNDSTNQELQHTKKLGESIVPVERTDEAIFGNFAKKLPNLSLQIRLSSHQFHGDLTIGVCSPGEEVHLTSISSKMDCPIVGDKNSDEQAT</sequence>
<feature type="compositionally biased region" description="Basic and acidic residues" evidence="1">
    <location>
        <begin position="17"/>
        <end position="29"/>
    </location>
</feature>
<name>A0ABQ7UXZ6_SOLTU</name>
<accession>A0ABQ7UXZ6</accession>
<dbReference type="EMBL" id="JAIVGD010000018">
    <property type="protein sequence ID" value="KAH0756006.1"/>
    <property type="molecule type" value="Genomic_DNA"/>
</dbReference>
<protein>
    <submittedName>
        <fullName evidence="2">Uncharacterized protein</fullName>
    </submittedName>
</protein>
<comment type="caution">
    <text evidence="2">The sequence shown here is derived from an EMBL/GenBank/DDBJ whole genome shotgun (WGS) entry which is preliminary data.</text>
</comment>
<keyword evidence="3" id="KW-1185">Reference proteome</keyword>
<dbReference type="Proteomes" id="UP000826656">
    <property type="component" value="Unassembled WGS sequence"/>
</dbReference>
<organism evidence="2 3">
    <name type="scientific">Solanum tuberosum</name>
    <name type="common">Potato</name>
    <dbReference type="NCBI Taxonomy" id="4113"/>
    <lineage>
        <taxon>Eukaryota</taxon>
        <taxon>Viridiplantae</taxon>
        <taxon>Streptophyta</taxon>
        <taxon>Embryophyta</taxon>
        <taxon>Tracheophyta</taxon>
        <taxon>Spermatophyta</taxon>
        <taxon>Magnoliopsida</taxon>
        <taxon>eudicotyledons</taxon>
        <taxon>Gunneridae</taxon>
        <taxon>Pentapetalae</taxon>
        <taxon>asterids</taxon>
        <taxon>lamiids</taxon>
        <taxon>Solanales</taxon>
        <taxon>Solanaceae</taxon>
        <taxon>Solanoideae</taxon>
        <taxon>Solaneae</taxon>
        <taxon>Solanum</taxon>
    </lineage>
</organism>
<evidence type="ECO:0000256" key="1">
    <source>
        <dbReference type="SAM" id="MobiDB-lite"/>
    </source>
</evidence>
<feature type="region of interest" description="Disordered" evidence="1">
    <location>
        <begin position="1"/>
        <end position="42"/>
    </location>
</feature>
<evidence type="ECO:0000313" key="3">
    <source>
        <dbReference type="Proteomes" id="UP000826656"/>
    </source>
</evidence>
<reference evidence="2 3" key="1">
    <citation type="journal article" date="2021" name="bioRxiv">
        <title>Chromosome-scale and haplotype-resolved genome assembly of a tetraploid potato cultivar.</title>
        <authorList>
            <person name="Sun H."/>
            <person name="Jiao W.-B."/>
            <person name="Krause K."/>
            <person name="Campoy J.A."/>
            <person name="Goel M."/>
            <person name="Folz-Donahue K."/>
            <person name="Kukat C."/>
            <person name="Huettel B."/>
            <person name="Schneeberger K."/>
        </authorList>
    </citation>
    <scope>NUCLEOTIDE SEQUENCE [LARGE SCALE GENOMIC DNA]</scope>
    <source>
        <strain evidence="2">SolTubOtavaFocal</strain>
        <tissue evidence="2">Leaves</tissue>
    </source>
</reference>
<gene>
    <name evidence="2" type="ORF">KY290_026276</name>
</gene>
<evidence type="ECO:0000313" key="2">
    <source>
        <dbReference type="EMBL" id="KAH0756006.1"/>
    </source>
</evidence>
<proteinExistence type="predicted"/>